<dbReference type="EMBL" id="CAAKMV010000111">
    <property type="protein sequence ID" value="VIO54959.1"/>
    <property type="molecule type" value="Genomic_DNA"/>
</dbReference>
<proteinExistence type="predicted"/>
<evidence type="ECO:0000313" key="1">
    <source>
        <dbReference type="EMBL" id="VIO54959.1"/>
    </source>
</evidence>
<accession>A0A4U9F8W1</accession>
<reference evidence="1" key="1">
    <citation type="submission" date="2019-04" db="EMBL/GenBank/DDBJ databases">
        <authorList>
            <person name="Melise S."/>
            <person name="Noan J."/>
            <person name="Okalmin O."/>
        </authorList>
    </citation>
    <scope>NUCLEOTIDE SEQUENCE</scope>
    <source>
        <strain evidence="1">FN9</strain>
    </source>
</reference>
<name>A0A4U9F8W1_GIBZA</name>
<dbReference type="AlphaFoldDB" id="A0A4U9F8W1"/>
<gene>
    <name evidence="1" type="ORF">FUG_LOCUS145146</name>
</gene>
<sequence>MKYSTATIIVLAQGIFAAPSFLNKIGHKNSKASHQSTGGDITLSIKVSQSLMNGAFHKAVKDELCWLICASDELECPDDWYSKKQDNVIKQALTNNMKHSTATILALAQGIIAAPSILSKLSRENVRAIHASPGEDYTLSIKLSQSPMESDLRQTVNFEACWLVCFIKEHECPQGWYAKQTGNCWTCCKSTD</sequence>
<organism evidence="1">
    <name type="scientific">Gibberella zeae</name>
    <name type="common">Wheat head blight fungus</name>
    <name type="synonym">Fusarium graminearum</name>
    <dbReference type="NCBI Taxonomy" id="5518"/>
    <lineage>
        <taxon>Eukaryota</taxon>
        <taxon>Fungi</taxon>
        <taxon>Dikarya</taxon>
        <taxon>Ascomycota</taxon>
        <taxon>Pezizomycotina</taxon>
        <taxon>Sordariomycetes</taxon>
        <taxon>Hypocreomycetidae</taxon>
        <taxon>Hypocreales</taxon>
        <taxon>Nectriaceae</taxon>
        <taxon>Fusarium</taxon>
    </lineage>
</organism>
<protein>
    <submittedName>
        <fullName evidence="1">Uncharacterized protein</fullName>
    </submittedName>
</protein>